<dbReference type="CDD" id="cd00610">
    <property type="entry name" value="OAT_like"/>
    <property type="match status" value="1"/>
</dbReference>
<gene>
    <name evidence="4" type="ORF">HBA54_17660</name>
</gene>
<dbReference type="Pfam" id="PF00202">
    <property type="entry name" value="Aminotran_3"/>
    <property type="match status" value="1"/>
</dbReference>
<evidence type="ECO:0000313" key="4">
    <source>
        <dbReference type="EMBL" id="NIA70429.1"/>
    </source>
</evidence>
<dbReference type="InterPro" id="IPR015421">
    <property type="entry name" value="PyrdxlP-dep_Trfase_major"/>
</dbReference>
<evidence type="ECO:0000256" key="1">
    <source>
        <dbReference type="ARBA" id="ARBA00001933"/>
    </source>
</evidence>
<evidence type="ECO:0000256" key="2">
    <source>
        <dbReference type="ARBA" id="ARBA00022898"/>
    </source>
</evidence>
<dbReference type="SUPFAM" id="SSF53383">
    <property type="entry name" value="PLP-dependent transferases"/>
    <property type="match status" value="1"/>
</dbReference>
<reference evidence="4" key="1">
    <citation type="submission" date="2020-03" db="EMBL/GenBank/DDBJ databases">
        <title>Genome of Pelagibius litoralis DSM 21314T.</title>
        <authorList>
            <person name="Wang G."/>
        </authorList>
    </citation>
    <scope>NUCLEOTIDE SEQUENCE</scope>
    <source>
        <strain evidence="4">DSM 21314</strain>
    </source>
</reference>
<proteinExistence type="inferred from homology"/>
<dbReference type="GO" id="GO:0008483">
    <property type="term" value="F:transaminase activity"/>
    <property type="evidence" value="ECO:0007669"/>
    <property type="project" value="UniProtKB-KW"/>
</dbReference>
<dbReference type="PANTHER" id="PTHR43713">
    <property type="entry name" value="GLUTAMATE-1-SEMIALDEHYDE 2,1-AMINOMUTASE"/>
    <property type="match status" value="1"/>
</dbReference>
<dbReference type="InterPro" id="IPR005814">
    <property type="entry name" value="Aminotrans_3"/>
</dbReference>
<accession>A0A967EZV2</accession>
<protein>
    <submittedName>
        <fullName evidence="4">Aminotransferase class III-fold pyridoxal phosphate-dependent enzyme</fullName>
    </submittedName>
</protein>
<keyword evidence="4" id="KW-0808">Transferase</keyword>
<dbReference type="RefSeq" id="WP_167227035.1">
    <property type="nucleotide sequence ID" value="NZ_JAAQPH010000014.1"/>
</dbReference>
<evidence type="ECO:0000313" key="5">
    <source>
        <dbReference type="Proteomes" id="UP000761264"/>
    </source>
</evidence>
<evidence type="ECO:0000256" key="3">
    <source>
        <dbReference type="RuleBase" id="RU003560"/>
    </source>
</evidence>
<comment type="cofactor">
    <cofactor evidence="1">
        <name>pyridoxal 5'-phosphate</name>
        <dbReference type="ChEBI" id="CHEBI:597326"/>
    </cofactor>
</comment>
<comment type="caution">
    <text evidence="4">The sequence shown here is derived from an EMBL/GenBank/DDBJ whole genome shotgun (WGS) entry which is preliminary data.</text>
</comment>
<dbReference type="Gene3D" id="3.90.1150.10">
    <property type="entry name" value="Aspartate Aminotransferase, domain 1"/>
    <property type="match status" value="1"/>
</dbReference>
<organism evidence="4 5">
    <name type="scientific">Pelagibius litoralis</name>
    <dbReference type="NCBI Taxonomy" id="374515"/>
    <lineage>
        <taxon>Bacteria</taxon>
        <taxon>Pseudomonadati</taxon>
        <taxon>Pseudomonadota</taxon>
        <taxon>Alphaproteobacteria</taxon>
        <taxon>Rhodospirillales</taxon>
        <taxon>Rhodovibrionaceae</taxon>
        <taxon>Pelagibius</taxon>
    </lineage>
</organism>
<name>A0A967EZV2_9PROT</name>
<keyword evidence="4" id="KW-0032">Aminotransferase</keyword>
<dbReference type="Proteomes" id="UP000761264">
    <property type="component" value="Unassembled WGS sequence"/>
</dbReference>
<sequence>MPGGNTRTTVYAKPHPIYVKSGIGARVVDVDGLTYLDLDNNFTALIHGHGFTPIAEALREQAVFGTSFGAATEFEVELAELLCERVPYFEHVRFMNTGTEAVMNAVKAARALTGRYRIAKFEGAYHGSYDHVQVSLDSSPSNWGEGKPRPVAYDVGTPPSALSETVVLPFNDEDGCRAILDVDKTELAAILIDPLPSRLGLIPADPGFLRFLRDYTSDNGMLLISDEVLSFRLGAEGAISQSDVEADLCAFGKIIGGGMPIGAVAGPREFMAAFDPSKGKPAVSQAGTFSANPMSLRAGLEAMRAMTPQRFEEINELGAYSRAQLSACLSDTGVEGQVVGAGSLFKLHFKCGSLRNYRDTYPADRARQRLTRLVAFARDNGILLPASGLGCLSTVMTQSDIDEFVDVLRNGLRIIAKEES</sequence>
<dbReference type="EMBL" id="JAAQPH010000014">
    <property type="protein sequence ID" value="NIA70429.1"/>
    <property type="molecule type" value="Genomic_DNA"/>
</dbReference>
<dbReference type="GO" id="GO:0030170">
    <property type="term" value="F:pyridoxal phosphate binding"/>
    <property type="evidence" value="ECO:0007669"/>
    <property type="project" value="InterPro"/>
</dbReference>
<keyword evidence="5" id="KW-1185">Reference proteome</keyword>
<keyword evidence="2 3" id="KW-0663">Pyridoxal phosphate</keyword>
<comment type="similarity">
    <text evidence="3">Belongs to the class-III pyridoxal-phosphate-dependent aminotransferase family.</text>
</comment>
<dbReference type="InterPro" id="IPR015422">
    <property type="entry name" value="PyrdxlP-dep_Trfase_small"/>
</dbReference>
<dbReference type="Gene3D" id="3.40.640.10">
    <property type="entry name" value="Type I PLP-dependent aspartate aminotransferase-like (Major domain)"/>
    <property type="match status" value="1"/>
</dbReference>
<dbReference type="AlphaFoldDB" id="A0A967EZV2"/>
<dbReference type="PANTHER" id="PTHR43713:SF3">
    <property type="entry name" value="GLUTAMATE-1-SEMIALDEHYDE 2,1-AMINOMUTASE 1, CHLOROPLASTIC-RELATED"/>
    <property type="match status" value="1"/>
</dbReference>
<dbReference type="InterPro" id="IPR015424">
    <property type="entry name" value="PyrdxlP-dep_Trfase"/>
</dbReference>